<dbReference type="OrthoDB" id="2676565at2759"/>
<dbReference type="HOGENOM" id="CLU_1826445_0_0_1"/>
<accession>A0A0C3DA62</accession>
<proteinExistence type="predicted"/>
<protein>
    <submittedName>
        <fullName evidence="2">Uncharacterized protein</fullName>
    </submittedName>
</protein>
<dbReference type="STRING" id="1036808.A0A0C3DA62"/>
<evidence type="ECO:0000313" key="2">
    <source>
        <dbReference type="EMBL" id="KIM53279.1"/>
    </source>
</evidence>
<reference evidence="3" key="2">
    <citation type="submission" date="2015-01" db="EMBL/GenBank/DDBJ databases">
        <title>Evolutionary Origins and Diversification of the Mycorrhizal Mutualists.</title>
        <authorList>
            <consortium name="DOE Joint Genome Institute"/>
            <consortium name="Mycorrhizal Genomics Consortium"/>
            <person name="Kohler A."/>
            <person name="Kuo A."/>
            <person name="Nagy L.G."/>
            <person name="Floudas D."/>
            <person name="Copeland A."/>
            <person name="Barry K.W."/>
            <person name="Cichocki N."/>
            <person name="Veneault-Fourrey C."/>
            <person name="LaButti K."/>
            <person name="Lindquist E.A."/>
            <person name="Lipzen A."/>
            <person name="Lundell T."/>
            <person name="Morin E."/>
            <person name="Murat C."/>
            <person name="Riley R."/>
            <person name="Ohm R."/>
            <person name="Sun H."/>
            <person name="Tunlid A."/>
            <person name="Henrissat B."/>
            <person name="Grigoriev I.V."/>
            <person name="Hibbett D.S."/>
            <person name="Martin F."/>
        </authorList>
    </citation>
    <scope>NUCLEOTIDE SEQUENCE [LARGE SCALE GENOMIC DNA]</scope>
    <source>
        <strain evidence="3">Foug A</strain>
    </source>
</reference>
<reference evidence="2 3" key="1">
    <citation type="submission" date="2014-04" db="EMBL/GenBank/DDBJ databases">
        <authorList>
            <consortium name="DOE Joint Genome Institute"/>
            <person name="Kuo A."/>
            <person name="Kohler A."/>
            <person name="Nagy L.G."/>
            <person name="Floudas D."/>
            <person name="Copeland A."/>
            <person name="Barry K.W."/>
            <person name="Cichocki N."/>
            <person name="Veneault-Fourrey C."/>
            <person name="LaButti K."/>
            <person name="Lindquist E.A."/>
            <person name="Lipzen A."/>
            <person name="Lundell T."/>
            <person name="Morin E."/>
            <person name="Murat C."/>
            <person name="Sun H."/>
            <person name="Tunlid A."/>
            <person name="Henrissat B."/>
            <person name="Grigoriev I.V."/>
            <person name="Hibbett D.S."/>
            <person name="Martin F."/>
            <person name="Nordberg H.P."/>
            <person name="Cantor M.N."/>
            <person name="Hua S.X."/>
        </authorList>
    </citation>
    <scope>NUCLEOTIDE SEQUENCE [LARGE SCALE GENOMIC DNA]</scope>
    <source>
        <strain evidence="2 3">Foug A</strain>
    </source>
</reference>
<keyword evidence="3" id="KW-1185">Reference proteome</keyword>
<gene>
    <name evidence="2" type="ORF">SCLCIDRAFT_139285</name>
</gene>
<keyword evidence="1" id="KW-1133">Transmembrane helix</keyword>
<evidence type="ECO:0000313" key="3">
    <source>
        <dbReference type="Proteomes" id="UP000053989"/>
    </source>
</evidence>
<dbReference type="AlphaFoldDB" id="A0A0C3DA62"/>
<keyword evidence="1" id="KW-0472">Membrane</keyword>
<organism evidence="2 3">
    <name type="scientific">Scleroderma citrinum Foug A</name>
    <dbReference type="NCBI Taxonomy" id="1036808"/>
    <lineage>
        <taxon>Eukaryota</taxon>
        <taxon>Fungi</taxon>
        <taxon>Dikarya</taxon>
        <taxon>Basidiomycota</taxon>
        <taxon>Agaricomycotina</taxon>
        <taxon>Agaricomycetes</taxon>
        <taxon>Agaricomycetidae</taxon>
        <taxon>Boletales</taxon>
        <taxon>Sclerodermatineae</taxon>
        <taxon>Sclerodermataceae</taxon>
        <taxon>Scleroderma</taxon>
    </lineage>
</organism>
<dbReference type="Proteomes" id="UP000053989">
    <property type="component" value="Unassembled WGS sequence"/>
</dbReference>
<feature type="transmembrane region" description="Helical" evidence="1">
    <location>
        <begin position="62"/>
        <end position="79"/>
    </location>
</feature>
<dbReference type="InParanoid" id="A0A0C3DA62"/>
<keyword evidence="1" id="KW-0812">Transmembrane</keyword>
<feature type="transmembrane region" description="Helical" evidence="1">
    <location>
        <begin position="32"/>
        <end position="50"/>
    </location>
</feature>
<sequence>MDVNDESPRVPFAAAHVSPTLSDTELVTELPLWFNFAMQLTFSMLSFILCHPTCKASQFLKLSLNPYLIVVLAFLVTMTKHTEMLLVLKHLMPWEDLMQFFSTIPQTVMAAHVPAINGEGWPMLTSSCTHLSEGWCMRDME</sequence>
<dbReference type="EMBL" id="KN822184">
    <property type="protein sequence ID" value="KIM53279.1"/>
    <property type="molecule type" value="Genomic_DNA"/>
</dbReference>
<evidence type="ECO:0000256" key="1">
    <source>
        <dbReference type="SAM" id="Phobius"/>
    </source>
</evidence>
<name>A0A0C3DA62_9AGAM</name>